<dbReference type="Gene3D" id="1.10.150.240">
    <property type="entry name" value="Putative phosphatase, domain 2"/>
    <property type="match status" value="1"/>
</dbReference>
<dbReference type="AlphaFoldDB" id="A0A2G6KJS0"/>
<dbReference type="GO" id="GO:0016787">
    <property type="term" value="F:hydrolase activity"/>
    <property type="evidence" value="ECO:0007669"/>
    <property type="project" value="UniProtKB-KW"/>
</dbReference>
<dbReference type="Pfam" id="PF13419">
    <property type="entry name" value="HAD_2"/>
    <property type="match status" value="1"/>
</dbReference>
<dbReference type="PANTHER" id="PTHR43434:SF20">
    <property type="entry name" value="5'-NUCLEOTIDASE"/>
    <property type="match status" value="1"/>
</dbReference>
<accession>A0A2G6KJS0</accession>
<dbReference type="InterPro" id="IPR023214">
    <property type="entry name" value="HAD_sf"/>
</dbReference>
<sequence length="215" mass="24401">MTRKNILFDLDGTLLDPREGITKSIQYALKKLERPVPSIDELTWCIGPPLLENFKVLFKSDDDALAQEAIALYRERFADIGIFENEIYEGIPDILETLQKQGYRLLIATSKPSVFATNIVEHFELAQYFHKVYGSRLNGELCHKTELLPYILEQEHLQKEQTIMIGDRKHDILGAKSCGLRSLGVIYGYGGRKELLEAGADFLAECPSEILDILL</sequence>
<dbReference type="SFLD" id="SFLDS00003">
    <property type="entry name" value="Haloacid_Dehalogenase"/>
    <property type="match status" value="1"/>
</dbReference>
<dbReference type="InterPro" id="IPR036412">
    <property type="entry name" value="HAD-like_sf"/>
</dbReference>
<proteinExistence type="predicted"/>
<dbReference type="EMBL" id="PDSK01000038">
    <property type="protein sequence ID" value="PIE35630.1"/>
    <property type="molecule type" value="Genomic_DNA"/>
</dbReference>
<dbReference type="InterPro" id="IPR023198">
    <property type="entry name" value="PGP-like_dom2"/>
</dbReference>
<dbReference type="Gene3D" id="3.40.50.1000">
    <property type="entry name" value="HAD superfamily/HAD-like"/>
    <property type="match status" value="1"/>
</dbReference>
<dbReference type="Proteomes" id="UP000230821">
    <property type="component" value="Unassembled WGS sequence"/>
</dbReference>
<name>A0A2G6KJS0_9BACT</name>
<dbReference type="GO" id="GO:0005829">
    <property type="term" value="C:cytosol"/>
    <property type="evidence" value="ECO:0007669"/>
    <property type="project" value="TreeGrafter"/>
</dbReference>
<dbReference type="SUPFAM" id="SSF56784">
    <property type="entry name" value="HAD-like"/>
    <property type="match status" value="1"/>
</dbReference>
<keyword evidence="1" id="KW-0378">Hydrolase</keyword>
<organism evidence="1 2">
    <name type="scientific">candidate division KSB3 bacterium</name>
    <dbReference type="NCBI Taxonomy" id="2044937"/>
    <lineage>
        <taxon>Bacteria</taxon>
        <taxon>candidate division KSB3</taxon>
    </lineage>
</organism>
<evidence type="ECO:0000313" key="2">
    <source>
        <dbReference type="Proteomes" id="UP000230821"/>
    </source>
</evidence>
<dbReference type="InterPro" id="IPR006439">
    <property type="entry name" value="HAD-SF_hydro_IA"/>
</dbReference>
<comment type="caution">
    <text evidence="1">The sequence shown here is derived from an EMBL/GenBank/DDBJ whole genome shotgun (WGS) entry which is preliminary data.</text>
</comment>
<dbReference type="InterPro" id="IPR041492">
    <property type="entry name" value="HAD_2"/>
</dbReference>
<dbReference type="CDD" id="cd04302">
    <property type="entry name" value="HAD_5NT"/>
    <property type="match status" value="1"/>
</dbReference>
<dbReference type="PANTHER" id="PTHR43434">
    <property type="entry name" value="PHOSPHOGLYCOLATE PHOSPHATASE"/>
    <property type="match status" value="1"/>
</dbReference>
<evidence type="ECO:0000313" key="1">
    <source>
        <dbReference type="EMBL" id="PIE35630.1"/>
    </source>
</evidence>
<dbReference type="FunFam" id="3.40.50.1000:FF:000022">
    <property type="entry name" value="Phosphoglycolate phosphatase"/>
    <property type="match status" value="1"/>
</dbReference>
<gene>
    <name evidence="1" type="ORF">CSA56_03510</name>
</gene>
<dbReference type="InterPro" id="IPR050155">
    <property type="entry name" value="HAD-like_hydrolase_sf"/>
</dbReference>
<dbReference type="NCBIfam" id="TIGR01549">
    <property type="entry name" value="HAD-SF-IA-v1"/>
    <property type="match status" value="1"/>
</dbReference>
<protein>
    <submittedName>
        <fullName evidence="1">HAD family hydrolase</fullName>
    </submittedName>
</protein>
<dbReference type="GO" id="GO:0004713">
    <property type="term" value="F:protein tyrosine kinase activity"/>
    <property type="evidence" value="ECO:0007669"/>
    <property type="project" value="TreeGrafter"/>
</dbReference>
<dbReference type="SFLD" id="SFLDG01129">
    <property type="entry name" value="C1.5:_HAD__Beta-PGM__Phosphata"/>
    <property type="match status" value="1"/>
</dbReference>
<reference evidence="1 2" key="1">
    <citation type="submission" date="2017-10" db="EMBL/GenBank/DDBJ databases">
        <title>Novel microbial diversity and functional potential in the marine mammal oral microbiome.</title>
        <authorList>
            <person name="Dudek N.K."/>
            <person name="Sun C.L."/>
            <person name="Burstein D."/>
            <person name="Kantor R.S."/>
            <person name="Aliaga Goltsman D.S."/>
            <person name="Bik E.M."/>
            <person name="Thomas B.C."/>
            <person name="Banfield J.F."/>
            <person name="Relman D.A."/>
        </authorList>
    </citation>
    <scope>NUCLEOTIDE SEQUENCE [LARGE SCALE GENOMIC DNA]</scope>
    <source>
        <strain evidence="1">DOLJORAL78_47_16</strain>
    </source>
</reference>